<evidence type="ECO:0000313" key="6">
    <source>
        <dbReference type="Proteomes" id="UP000777784"/>
    </source>
</evidence>
<dbReference type="InterPro" id="IPR036265">
    <property type="entry name" value="HIT-like_sf"/>
</dbReference>
<dbReference type="PROSITE" id="PS00892">
    <property type="entry name" value="HIT_1"/>
    <property type="match status" value="1"/>
</dbReference>
<dbReference type="InterPro" id="IPR001310">
    <property type="entry name" value="Histidine_triad_HIT"/>
</dbReference>
<gene>
    <name evidence="5" type="ORF">KJ970_06455</name>
</gene>
<dbReference type="SUPFAM" id="SSF54197">
    <property type="entry name" value="HIT-like"/>
    <property type="match status" value="1"/>
</dbReference>
<evidence type="ECO:0000256" key="1">
    <source>
        <dbReference type="PIRSR" id="PIRSR601310-1"/>
    </source>
</evidence>
<dbReference type="PRINTS" id="PR00332">
    <property type="entry name" value="HISTRIAD"/>
</dbReference>
<evidence type="ECO:0000256" key="2">
    <source>
        <dbReference type="PIRSR" id="PIRSR601310-3"/>
    </source>
</evidence>
<evidence type="ECO:0000259" key="4">
    <source>
        <dbReference type="PROSITE" id="PS51084"/>
    </source>
</evidence>
<reference evidence="5" key="1">
    <citation type="submission" date="2021-05" db="EMBL/GenBank/DDBJ databases">
        <title>Energy efficiency and biological interactions define the core microbiome of deep oligotrophic groundwater.</title>
        <authorList>
            <person name="Mehrshad M."/>
            <person name="Lopez-Fernandez M."/>
            <person name="Bell E."/>
            <person name="Bernier-Latmani R."/>
            <person name="Bertilsson S."/>
            <person name="Dopson M."/>
        </authorList>
    </citation>
    <scope>NUCLEOTIDE SEQUENCE</scope>
    <source>
        <strain evidence="5">Modern_marine.mb.64</strain>
    </source>
</reference>
<evidence type="ECO:0000256" key="3">
    <source>
        <dbReference type="PROSITE-ProRule" id="PRU00464"/>
    </source>
</evidence>
<dbReference type="PROSITE" id="PS51084">
    <property type="entry name" value="HIT_2"/>
    <property type="match status" value="1"/>
</dbReference>
<feature type="active site" description="Tele-AMP-histidine intermediate" evidence="1">
    <location>
        <position position="100"/>
    </location>
</feature>
<dbReference type="GO" id="GO:0003824">
    <property type="term" value="F:catalytic activity"/>
    <property type="evidence" value="ECO:0007669"/>
    <property type="project" value="InterPro"/>
</dbReference>
<name>A0A948RVY1_UNCEI</name>
<dbReference type="Gene3D" id="3.30.428.10">
    <property type="entry name" value="HIT-like"/>
    <property type="match status" value="1"/>
</dbReference>
<accession>A0A948RVY1</accession>
<dbReference type="InterPro" id="IPR011146">
    <property type="entry name" value="HIT-like"/>
</dbReference>
<proteinExistence type="predicted"/>
<sequence length="114" mass="12655">MKDCLFCRIIAGEIPADKVYEDDLIIAFRDVNPQAPTHILLIPKEHIATVNDLQKDHAELIGHIHLQARALAASEGIDELGYRIVVNCLADAGQSVFHLHFHLLGGRSMKWPPG</sequence>
<feature type="domain" description="HIT" evidence="4">
    <location>
        <begin position="5"/>
        <end position="114"/>
    </location>
</feature>
<dbReference type="Pfam" id="PF11969">
    <property type="entry name" value="DcpS_C"/>
    <property type="match status" value="1"/>
</dbReference>
<dbReference type="AlphaFoldDB" id="A0A948RVY1"/>
<protein>
    <submittedName>
        <fullName evidence="5">Histidine triad nucleotide-binding protein</fullName>
    </submittedName>
</protein>
<dbReference type="EMBL" id="JAHJDP010000032">
    <property type="protein sequence ID" value="MBU2690553.1"/>
    <property type="molecule type" value="Genomic_DNA"/>
</dbReference>
<dbReference type="PANTHER" id="PTHR23089">
    <property type="entry name" value="HISTIDINE TRIAD HIT PROTEIN"/>
    <property type="match status" value="1"/>
</dbReference>
<dbReference type="InterPro" id="IPR019808">
    <property type="entry name" value="Histidine_triad_CS"/>
</dbReference>
<dbReference type="Proteomes" id="UP000777784">
    <property type="component" value="Unassembled WGS sequence"/>
</dbReference>
<feature type="short sequence motif" description="Histidine triad motif" evidence="2 3">
    <location>
        <begin position="98"/>
        <end position="102"/>
    </location>
</feature>
<dbReference type="CDD" id="cd01276">
    <property type="entry name" value="PKCI_related"/>
    <property type="match status" value="1"/>
</dbReference>
<evidence type="ECO:0000313" key="5">
    <source>
        <dbReference type="EMBL" id="MBU2690553.1"/>
    </source>
</evidence>
<organism evidence="5 6">
    <name type="scientific">Eiseniibacteriota bacterium</name>
    <dbReference type="NCBI Taxonomy" id="2212470"/>
    <lineage>
        <taxon>Bacteria</taxon>
        <taxon>Candidatus Eiseniibacteriota</taxon>
    </lineage>
</organism>
<comment type="caution">
    <text evidence="5">The sequence shown here is derived from an EMBL/GenBank/DDBJ whole genome shotgun (WGS) entry which is preliminary data.</text>
</comment>